<dbReference type="SUPFAM" id="SSF47943">
    <property type="entry name" value="Retrovirus capsid protein, N-terminal core domain"/>
    <property type="match status" value="1"/>
</dbReference>
<gene>
    <name evidence="7" type="primary">Ervk6</name>
    <name evidence="7" type="ORF">NYCBRA_R03528</name>
</gene>
<dbReference type="PROSITE" id="PS50158">
    <property type="entry name" value="ZF_CCHC"/>
    <property type="match status" value="1"/>
</dbReference>
<evidence type="ECO:0000256" key="1">
    <source>
        <dbReference type="ARBA" id="ARBA00022723"/>
    </source>
</evidence>
<feature type="non-terminal residue" evidence="7">
    <location>
        <position position="566"/>
    </location>
</feature>
<sequence length="566" mass="60983">MDRQAVHDLLQCFLEKRGVQGIDLNKELSGLLAYGVAKGCFVDPNTGFDDEEWRNFGDKLWEASLEDDKAAKKLGKPWRAVINALKQHQAEQRAARAAAERLGEPKPREDTCPLPPSMNAFTIPVNQIGSLFPPSSPMPSPPPLLQPPPPVPEEWPPVPQGGMSGEIKLGDMCGAKVLAAEREKLWREISAQAMAAGESAAAGELAESFSVTYTPAGGNNINVEVTNLDWKLLSQLRATISESGIQGEPTRQILNYIWGGNILLPTDIKSITRLILTQHQQLLFNAHWQAACQDSVAEPRRPADPLHGVTLEELLGTGQYLRPVAQALLGPDKVKESMRLARTALNRIKSPGGIPSYMSIKQGREESFGAFIDRVASAIQAAGVPEYMHGALLKQCALQNSNATTRSIIITLPGNWSIEEALERLTQIPSGPQAMLVEAVRELGASLKEQAQSTSTQVLAALASLQASATRSSGRGLSRIRCFRCGTAGHTRKECTSGAVWCPRCKSDSHNTAACHRGSGNGRTSAKGPRAATQVASSMSNAFPAQTPPLSGQPQPEASAWTWQPQ</sequence>
<organism evidence="7 8">
    <name type="scientific">Nyctibius bracteatus</name>
    <name type="common">Rufous potoo</name>
    <dbReference type="NCBI Taxonomy" id="48426"/>
    <lineage>
        <taxon>Eukaryota</taxon>
        <taxon>Metazoa</taxon>
        <taxon>Chordata</taxon>
        <taxon>Craniata</taxon>
        <taxon>Vertebrata</taxon>
        <taxon>Euteleostomi</taxon>
        <taxon>Archelosauria</taxon>
        <taxon>Archosauria</taxon>
        <taxon>Dinosauria</taxon>
        <taxon>Saurischia</taxon>
        <taxon>Theropoda</taxon>
        <taxon>Coelurosauria</taxon>
        <taxon>Aves</taxon>
        <taxon>Neognathae</taxon>
        <taxon>Neoaves</taxon>
        <taxon>Strisores</taxon>
        <taxon>Caprimulgiformes</taxon>
        <taxon>Nyctibiidae</taxon>
        <taxon>Nyctibius</taxon>
    </lineage>
</organism>
<dbReference type="Gene3D" id="1.10.1200.30">
    <property type="match status" value="1"/>
</dbReference>
<evidence type="ECO:0000256" key="4">
    <source>
        <dbReference type="PROSITE-ProRule" id="PRU00047"/>
    </source>
</evidence>
<dbReference type="Pfam" id="PF19317">
    <property type="entry name" value="Gag_p24_C"/>
    <property type="match status" value="1"/>
</dbReference>
<dbReference type="InterPro" id="IPR050195">
    <property type="entry name" value="Primate_lentivir_Gag_pol-like"/>
</dbReference>
<comment type="caution">
    <text evidence="7">The sequence shown here is derived from an EMBL/GenBank/DDBJ whole genome shotgun (WGS) entry which is preliminary data.</text>
</comment>
<dbReference type="Pfam" id="PF00607">
    <property type="entry name" value="Gag_p24"/>
    <property type="match status" value="1"/>
</dbReference>
<dbReference type="Gene3D" id="1.10.375.10">
    <property type="entry name" value="Human Immunodeficiency Virus Type 1 Capsid Protein"/>
    <property type="match status" value="1"/>
</dbReference>
<keyword evidence="1" id="KW-0479">Metal-binding</keyword>
<evidence type="ECO:0000313" key="8">
    <source>
        <dbReference type="Proteomes" id="UP000538472"/>
    </source>
</evidence>
<protein>
    <submittedName>
        <fullName evidence="7">GAK6 protein</fullName>
    </submittedName>
</protein>
<dbReference type="EMBL" id="VWZB01000813">
    <property type="protein sequence ID" value="NXF37489.1"/>
    <property type="molecule type" value="Genomic_DNA"/>
</dbReference>
<dbReference type="Proteomes" id="UP000538472">
    <property type="component" value="Unassembled WGS sequence"/>
</dbReference>
<feature type="compositionally biased region" description="Polar residues" evidence="5">
    <location>
        <begin position="534"/>
        <end position="566"/>
    </location>
</feature>
<feature type="non-terminal residue" evidence="7">
    <location>
        <position position="1"/>
    </location>
</feature>
<proteinExistence type="predicted"/>
<accession>A0A7K8T597</accession>
<keyword evidence="8" id="KW-1185">Reference proteome</keyword>
<dbReference type="Gene3D" id="4.10.60.10">
    <property type="entry name" value="Zinc finger, CCHC-type"/>
    <property type="match status" value="1"/>
</dbReference>
<dbReference type="InterPro" id="IPR008919">
    <property type="entry name" value="Retrov_capsid_N"/>
</dbReference>
<dbReference type="SMART" id="SM00343">
    <property type="entry name" value="ZnF_C2HC"/>
    <property type="match status" value="1"/>
</dbReference>
<evidence type="ECO:0000313" key="7">
    <source>
        <dbReference type="EMBL" id="NXF37489.1"/>
    </source>
</evidence>
<evidence type="ECO:0000256" key="2">
    <source>
        <dbReference type="ARBA" id="ARBA00022771"/>
    </source>
</evidence>
<evidence type="ECO:0000256" key="3">
    <source>
        <dbReference type="ARBA" id="ARBA00022833"/>
    </source>
</evidence>
<dbReference type="AlphaFoldDB" id="A0A7K8T597"/>
<dbReference type="InterPro" id="IPR008916">
    <property type="entry name" value="Retrov_capsid_C"/>
</dbReference>
<dbReference type="GO" id="GO:0003676">
    <property type="term" value="F:nucleic acid binding"/>
    <property type="evidence" value="ECO:0007669"/>
    <property type="project" value="InterPro"/>
</dbReference>
<dbReference type="InterPro" id="IPR036875">
    <property type="entry name" value="Znf_CCHC_sf"/>
</dbReference>
<dbReference type="GO" id="GO:0008270">
    <property type="term" value="F:zinc ion binding"/>
    <property type="evidence" value="ECO:0007669"/>
    <property type="project" value="UniProtKB-KW"/>
</dbReference>
<evidence type="ECO:0000259" key="6">
    <source>
        <dbReference type="PROSITE" id="PS50158"/>
    </source>
</evidence>
<dbReference type="SUPFAM" id="SSF57756">
    <property type="entry name" value="Retrovirus zinc finger-like domains"/>
    <property type="match status" value="1"/>
</dbReference>
<dbReference type="InterPro" id="IPR001878">
    <property type="entry name" value="Znf_CCHC"/>
</dbReference>
<feature type="region of interest" description="Disordered" evidence="5">
    <location>
        <begin position="509"/>
        <end position="566"/>
    </location>
</feature>
<evidence type="ECO:0000256" key="5">
    <source>
        <dbReference type="SAM" id="MobiDB-lite"/>
    </source>
</evidence>
<keyword evidence="2 4" id="KW-0863">Zinc-finger</keyword>
<dbReference type="InterPro" id="IPR045345">
    <property type="entry name" value="Gag_p24_C"/>
</dbReference>
<name>A0A7K8T597_9AVES</name>
<feature type="domain" description="CCHC-type" evidence="6">
    <location>
        <begin position="481"/>
        <end position="497"/>
    </location>
</feature>
<dbReference type="GO" id="GO:0016032">
    <property type="term" value="P:viral process"/>
    <property type="evidence" value="ECO:0007669"/>
    <property type="project" value="InterPro"/>
</dbReference>
<dbReference type="PANTHER" id="PTHR40389">
    <property type="entry name" value="ENDOGENOUS RETROVIRUS GROUP K MEMBER 24 GAG POLYPROTEIN-RELATED"/>
    <property type="match status" value="1"/>
</dbReference>
<keyword evidence="3" id="KW-0862">Zinc</keyword>
<reference evidence="7 8" key="1">
    <citation type="submission" date="2019-09" db="EMBL/GenBank/DDBJ databases">
        <title>Bird 10,000 Genomes (B10K) Project - Family phase.</title>
        <authorList>
            <person name="Zhang G."/>
        </authorList>
    </citation>
    <scope>NUCLEOTIDE SEQUENCE [LARGE SCALE GENOMIC DNA]</scope>
    <source>
        <strain evidence="7">B10K-CU-031-10</strain>
        <tissue evidence="7">Muscle</tissue>
    </source>
</reference>
<dbReference type="PANTHER" id="PTHR40389:SF3">
    <property type="entry name" value="IGE-BINDING PROTEIN"/>
    <property type="match status" value="1"/>
</dbReference>
<dbReference type="SUPFAM" id="SSF47353">
    <property type="entry name" value="Retrovirus capsid dimerization domain-like"/>
    <property type="match status" value="1"/>
</dbReference>